<dbReference type="NCBIfam" id="NF047619">
    <property type="entry name" value="NADase_discoid"/>
    <property type="match status" value="1"/>
</dbReference>
<dbReference type="Proteomes" id="UP001592531">
    <property type="component" value="Unassembled WGS sequence"/>
</dbReference>
<accession>A0ABV6VWS1</accession>
<evidence type="ECO:0000313" key="4">
    <source>
        <dbReference type="Proteomes" id="UP001592531"/>
    </source>
</evidence>
<dbReference type="EMBL" id="JBHFAB010000011">
    <property type="protein sequence ID" value="MFC1418219.1"/>
    <property type="molecule type" value="Genomic_DNA"/>
</dbReference>
<name>A0ABV6VWS1_9ACTN</name>
<feature type="region of interest" description="Disordered" evidence="1">
    <location>
        <begin position="61"/>
        <end position="86"/>
    </location>
</feature>
<keyword evidence="2" id="KW-0472">Membrane</keyword>
<keyword evidence="2" id="KW-0812">Transmembrane</keyword>
<organism evidence="3 4">
    <name type="scientific">Streptacidiphilus cavernicola</name>
    <dbReference type="NCBI Taxonomy" id="3342716"/>
    <lineage>
        <taxon>Bacteria</taxon>
        <taxon>Bacillati</taxon>
        <taxon>Actinomycetota</taxon>
        <taxon>Actinomycetes</taxon>
        <taxon>Kitasatosporales</taxon>
        <taxon>Streptomycetaceae</taxon>
        <taxon>Streptacidiphilus</taxon>
    </lineage>
</organism>
<dbReference type="InterPro" id="IPR057561">
    <property type="entry name" value="NADase_transloc"/>
</dbReference>
<protein>
    <submittedName>
        <fullName evidence="3">Zinc ribbon domain-containing protein</fullName>
    </submittedName>
</protein>
<feature type="compositionally biased region" description="Gly residues" evidence="1">
    <location>
        <begin position="61"/>
        <end position="81"/>
    </location>
</feature>
<proteinExistence type="predicted"/>
<feature type="transmembrane region" description="Helical" evidence="2">
    <location>
        <begin position="297"/>
        <end position="317"/>
    </location>
</feature>
<feature type="region of interest" description="Disordered" evidence="1">
    <location>
        <begin position="198"/>
        <end position="233"/>
    </location>
</feature>
<feature type="region of interest" description="Disordered" evidence="1">
    <location>
        <begin position="108"/>
        <end position="135"/>
    </location>
</feature>
<dbReference type="SUPFAM" id="SSF49785">
    <property type="entry name" value="Galactose-binding domain-like"/>
    <property type="match status" value="1"/>
</dbReference>
<keyword evidence="2" id="KW-1133">Transmembrane helix</keyword>
<evidence type="ECO:0000256" key="2">
    <source>
        <dbReference type="SAM" id="Phobius"/>
    </source>
</evidence>
<comment type="caution">
    <text evidence="3">The sequence shown here is derived from an EMBL/GenBank/DDBJ whole genome shotgun (WGS) entry which is preliminary data.</text>
</comment>
<evidence type="ECO:0000313" key="3">
    <source>
        <dbReference type="EMBL" id="MFC1418219.1"/>
    </source>
</evidence>
<gene>
    <name evidence="3" type="ORF">ACEZDE_16475</name>
</gene>
<evidence type="ECO:0000256" key="1">
    <source>
        <dbReference type="SAM" id="MobiDB-lite"/>
    </source>
</evidence>
<sequence>MTSQTADAGRGRNKAPACAECGTQPSPGQSFCDGCGAVLGWTPSTGDAYGADNAYGAGSGHGAGAGAGHDAGAGADRGAGAGHDADDDTPVHGIAVIDPATGFVDPDAAATVPTPAVPPPSAVPPTPTTLPPPPVAAAPPYPGVMPSPPAAAPAAPAVPPAEAPPAAPWEPFGGGAWGPSAEERAEERARALLVPVTDPEQAATPSVAPVLPGRPVSSRPRVHGPQEQGDEDGARCPWCGTGNRPDRHFCRRCAMPMAGRPEDPVRLPWWRRLPGLGVRRVPWAGERPRLRRGLSRVLGWLAAAVALALLVTAAFQIGPAVQSVRDHFSKRAPVSPDSYRASRSFAGHGPGLAFDKFNNTWWGPGLNQSATGEWIEADFSQPVDLLDVVITSGESTLPGDLAKSALPHTIEAVVTTADGRTRNRLLTLDQAGGGQSRALRFSGVSSVRFVLQSAYGASADKQVAVAEIEFFGPSSGGGS</sequence>
<dbReference type="InterPro" id="IPR008979">
    <property type="entry name" value="Galactose-bd-like_sf"/>
</dbReference>
<dbReference type="Gene3D" id="2.60.120.260">
    <property type="entry name" value="Galactose-binding domain-like"/>
    <property type="match status" value="1"/>
</dbReference>
<feature type="compositionally biased region" description="Pro residues" evidence="1">
    <location>
        <begin position="115"/>
        <end position="135"/>
    </location>
</feature>
<reference evidence="3 4" key="1">
    <citation type="submission" date="2024-09" db="EMBL/GenBank/DDBJ databases">
        <authorList>
            <person name="Lee S.D."/>
        </authorList>
    </citation>
    <scope>NUCLEOTIDE SEQUENCE [LARGE SCALE GENOMIC DNA]</scope>
    <source>
        <strain evidence="3 4">N8-3</strain>
    </source>
</reference>
<dbReference type="RefSeq" id="WP_380537016.1">
    <property type="nucleotide sequence ID" value="NZ_JBHFAB010000011.1"/>
</dbReference>
<keyword evidence="4" id="KW-1185">Reference proteome</keyword>